<reference evidence="13" key="1">
    <citation type="submission" date="2022-03" db="EMBL/GenBank/DDBJ databases">
        <authorList>
            <person name="Tunstrom K."/>
        </authorList>
    </citation>
    <scope>NUCLEOTIDE SEQUENCE</scope>
</reference>
<evidence type="ECO:0000256" key="7">
    <source>
        <dbReference type="ARBA" id="ARBA00023053"/>
    </source>
</evidence>
<keyword evidence="3 12" id="KW-0813">Transport</keyword>
<keyword evidence="7" id="KW-0915">Sodium</keyword>
<evidence type="ECO:0000256" key="11">
    <source>
        <dbReference type="ARBA" id="ARBA00023303"/>
    </source>
</evidence>
<evidence type="ECO:0000256" key="1">
    <source>
        <dbReference type="ARBA" id="ARBA00004141"/>
    </source>
</evidence>
<evidence type="ECO:0000256" key="6">
    <source>
        <dbReference type="ARBA" id="ARBA00022989"/>
    </source>
</evidence>
<evidence type="ECO:0000256" key="2">
    <source>
        <dbReference type="ARBA" id="ARBA00007193"/>
    </source>
</evidence>
<organism evidence="13 14">
    <name type="scientific">Euphydryas editha</name>
    <name type="common">Edith's checkerspot</name>
    <dbReference type="NCBI Taxonomy" id="104508"/>
    <lineage>
        <taxon>Eukaryota</taxon>
        <taxon>Metazoa</taxon>
        <taxon>Ecdysozoa</taxon>
        <taxon>Arthropoda</taxon>
        <taxon>Hexapoda</taxon>
        <taxon>Insecta</taxon>
        <taxon>Pterygota</taxon>
        <taxon>Neoptera</taxon>
        <taxon>Endopterygota</taxon>
        <taxon>Lepidoptera</taxon>
        <taxon>Glossata</taxon>
        <taxon>Ditrysia</taxon>
        <taxon>Papilionoidea</taxon>
        <taxon>Nymphalidae</taxon>
        <taxon>Nymphalinae</taxon>
        <taxon>Euphydryas</taxon>
    </lineage>
</organism>
<proteinExistence type="inferred from homology"/>
<dbReference type="GO" id="GO:0005886">
    <property type="term" value="C:plasma membrane"/>
    <property type="evidence" value="ECO:0007669"/>
    <property type="project" value="TreeGrafter"/>
</dbReference>
<keyword evidence="14" id="KW-1185">Reference proteome</keyword>
<evidence type="ECO:0000256" key="3">
    <source>
        <dbReference type="ARBA" id="ARBA00022448"/>
    </source>
</evidence>
<keyword evidence="11 12" id="KW-0407">Ion channel</keyword>
<dbReference type="Pfam" id="PF00858">
    <property type="entry name" value="ASC"/>
    <property type="match status" value="1"/>
</dbReference>
<comment type="caution">
    <text evidence="13">The sequence shown here is derived from an EMBL/GenBank/DDBJ whole genome shotgun (WGS) entry which is preliminary data.</text>
</comment>
<keyword evidence="10 12" id="KW-0739">Sodium transport</keyword>
<dbReference type="PANTHER" id="PTHR11690">
    <property type="entry name" value="AMILORIDE-SENSITIVE SODIUM CHANNEL-RELATED"/>
    <property type="match status" value="1"/>
</dbReference>
<evidence type="ECO:0000256" key="9">
    <source>
        <dbReference type="ARBA" id="ARBA00023136"/>
    </source>
</evidence>
<evidence type="ECO:0000256" key="8">
    <source>
        <dbReference type="ARBA" id="ARBA00023065"/>
    </source>
</evidence>
<dbReference type="PANTHER" id="PTHR11690:SF248">
    <property type="entry name" value="PICKPOCKET 17, ISOFORM A"/>
    <property type="match status" value="1"/>
</dbReference>
<evidence type="ECO:0000256" key="5">
    <source>
        <dbReference type="ARBA" id="ARBA00022692"/>
    </source>
</evidence>
<name>A0AAU9UBF9_EUPED</name>
<keyword evidence="4 12" id="KW-0894">Sodium channel</keyword>
<keyword evidence="5 12" id="KW-0812">Transmembrane</keyword>
<dbReference type="GO" id="GO:0015280">
    <property type="term" value="F:ligand-gated sodium channel activity"/>
    <property type="evidence" value="ECO:0007669"/>
    <property type="project" value="TreeGrafter"/>
</dbReference>
<accession>A0AAU9UBF9</accession>
<protein>
    <submittedName>
        <fullName evidence="13">Uncharacterized protein</fullName>
    </submittedName>
</protein>
<dbReference type="PRINTS" id="PR01078">
    <property type="entry name" value="AMINACHANNEL"/>
</dbReference>
<sequence>MTVLVEEEAENQPLNLKQKCINFFKGSNSFKTIVTLICIALVVQQISVGIVNLMNRPITTYTHFDFNQTITYPSITFCREPPYKGDKLEEYGLYGHPRYTSTWRNFNFSRISLDELWEEITYDAADFFVQYGLDTQRDNVLLTPVMGFITGRCYTLSPKVLNSTARTTPDSGYSITLHHYASDLDDPVTLLPPGYHVYIHYMREPYTEVEVYNGGLVDYLYMNTGETLNVKLKVDEYVMISESDNPCSNENNYSANACTTQYVFDKVTEEVGCSGPWMDSDKPYCDNYNDMRNLISSYIRAHRNHNCQSCPRFCRAYLYNAYVNDRQRYYTWDSQENPSNTDASRLQTQIYINFNNMMVSVYEERFNYDWNSFISDLGGSVGFLLGLSVIKLIDIISKIWLKLIRPSIAKKKTEKNKNVRTFQNGIKTVTK</sequence>
<evidence type="ECO:0000256" key="4">
    <source>
        <dbReference type="ARBA" id="ARBA00022461"/>
    </source>
</evidence>
<gene>
    <name evidence="13" type="ORF">EEDITHA_LOCUS11865</name>
</gene>
<dbReference type="Proteomes" id="UP001153954">
    <property type="component" value="Unassembled WGS sequence"/>
</dbReference>
<evidence type="ECO:0000313" key="14">
    <source>
        <dbReference type="Proteomes" id="UP001153954"/>
    </source>
</evidence>
<evidence type="ECO:0000256" key="12">
    <source>
        <dbReference type="RuleBase" id="RU000679"/>
    </source>
</evidence>
<comment type="subcellular location">
    <subcellularLocation>
        <location evidence="1">Membrane</location>
        <topology evidence="1">Multi-pass membrane protein</topology>
    </subcellularLocation>
</comment>
<keyword evidence="6" id="KW-1133">Transmembrane helix</keyword>
<dbReference type="EMBL" id="CAKOGL010000016">
    <property type="protein sequence ID" value="CAH2096533.1"/>
    <property type="molecule type" value="Genomic_DNA"/>
</dbReference>
<keyword evidence="9" id="KW-0472">Membrane</keyword>
<evidence type="ECO:0000256" key="10">
    <source>
        <dbReference type="ARBA" id="ARBA00023201"/>
    </source>
</evidence>
<evidence type="ECO:0000313" key="13">
    <source>
        <dbReference type="EMBL" id="CAH2096533.1"/>
    </source>
</evidence>
<dbReference type="Gene3D" id="1.10.287.770">
    <property type="entry name" value="YojJ-like"/>
    <property type="match status" value="1"/>
</dbReference>
<dbReference type="AlphaFoldDB" id="A0AAU9UBF9"/>
<dbReference type="InterPro" id="IPR001873">
    <property type="entry name" value="ENaC"/>
</dbReference>
<comment type="similarity">
    <text evidence="2 12">Belongs to the amiloride-sensitive sodium channel (TC 1.A.6) family.</text>
</comment>
<keyword evidence="8 12" id="KW-0406">Ion transport</keyword>